<dbReference type="AlphaFoldDB" id="A0A9X9SMM2"/>
<dbReference type="PANTHER" id="PTHR32305">
    <property type="match status" value="1"/>
</dbReference>
<protein>
    <submittedName>
        <fullName evidence="2">Deoxyribonuclease RhsC</fullName>
        <ecNumber evidence="2">3.1.-.-</ecNumber>
    </submittedName>
</protein>
<evidence type="ECO:0000256" key="1">
    <source>
        <dbReference type="SAM" id="MobiDB-lite"/>
    </source>
</evidence>
<evidence type="ECO:0000313" key="2">
    <source>
        <dbReference type="EMBL" id="VTY06965.1"/>
    </source>
</evidence>
<proteinExistence type="predicted"/>
<dbReference type="GO" id="GO:0016787">
    <property type="term" value="F:hydrolase activity"/>
    <property type="evidence" value="ECO:0007669"/>
    <property type="project" value="UniProtKB-KW"/>
</dbReference>
<name>A0A9X9SMM2_NEISU</name>
<keyword evidence="3" id="KW-1185">Reference proteome</keyword>
<evidence type="ECO:0000313" key="3">
    <source>
        <dbReference type="Proteomes" id="UP000626795"/>
    </source>
</evidence>
<feature type="region of interest" description="Disordered" evidence="1">
    <location>
        <begin position="97"/>
        <end position="123"/>
    </location>
</feature>
<dbReference type="InterPro" id="IPR022385">
    <property type="entry name" value="Rhs_assc_core"/>
</dbReference>
<dbReference type="Gene3D" id="2.180.10.10">
    <property type="entry name" value="RHS repeat-associated core"/>
    <property type="match status" value="1"/>
</dbReference>
<dbReference type="EMBL" id="CABFLZ010000027">
    <property type="protein sequence ID" value="VTY06965.1"/>
    <property type="molecule type" value="Genomic_DNA"/>
</dbReference>
<reference evidence="2" key="1">
    <citation type="submission" date="2019-05" db="EMBL/GenBank/DDBJ databases">
        <authorList>
            <person name="Hibberd M."/>
        </authorList>
    </citation>
    <scope>NUCLEOTIDE SEQUENCE</scope>
    <source>
        <strain evidence="2">Neisseria_subflava_BgEED23</strain>
    </source>
</reference>
<dbReference type="EC" id="3.1.-.-" evidence="2"/>
<dbReference type="NCBIfam" id="TIGR03696">
    <property type="entry name" value="Rhs_assc_core"/>
    <property type="match status" value="1"/>
</dbReference>
<dbReference type="Proteomes" id="UP000626795">
    <property type="component" value="Unassembled WGS sequence"/>
</dbReference>
<dbReference type="PANTHER" id="PTHR32305:SF15">
    <property type="entry name" value="PROTEIN RHSA-RELATED"/>
    <property type="match status" value="1"/>
</dbReference>
<comment type="caution">
    <text evidence="2">The sequence shown here is derived from an EMBL/GenBank/DDBJ whole genome shotgun (WGS) entry which is preliminary data.</text>
</comment>
<dbReference type="InterPro" id="IPR050708">
    <property type="entry name" value="T6SS_VgrG/RHS"/>
</dbReference>
<sequence>MTDEDGNLLWFGNYTGWGRLKEETKVTDSAYQPFRLQNQYADRETGLHYNFFRYYEPDAGRFVNQDPIGLWGGSNFYQFAMNALGWVDPLGLARKPISSRLPEGSRTGQFGPKNGKLTKLDPQTGKPIQIRSYDAKGNPVKDIDFGHNHGFGDPHAHDWKYPSDKAPNKVRGEGRVLTKMEKFNLKFGKCAQVFPGLSSLTTRFISGVSLFLLPNSISQCQDLDFSMKNPDKCGAKKK</sequence>
<keyword evidence="2" id="KW-0378">Hydrolase</keyword>
<gene>
    <name evidence="2" type="primary">rhsC_7</name>
    <name evidence="2" type="ORF">ONOEEDHL_02194</name>
</gene>
<dbReference type="PRINTS" id="PR00394">
    <property type="entry name" value="RHSPROTEIN"/>
</dbReference>
<organism evidence="2 3">
    <name type="scientific">Neisseria subflava</name>
    <dbReference type="NCBI Taxonomy" id="28449"/>
    <lineage>
        <taxon>Bacteria</taxon>
        <taxon>Pseudomonadati</taxon>
        <taxon>Pseudomonadota</taxon>
        <taxon>Betaproteobacteria</taxon>
        <taxon>Neisseriales</taxon>
        <taxon>Neisseriaceae</taxon>
        <taxon>Neisseria</taxon>
    </lineage>
</organism>
<accession>A0A9X9SMM2</accession>